<dbReference type="Proteomes" id="UP001432000">
    <property type="component" value="Chromosome"/>
</dbReference>
<dbReference type="PROSITE" id="PS51352">
    <property type="entry name" value="THIOREDOXIN_2"/>
    <property type="match status" value="1"/>
</dbReference>
<reference evidence="8 9" key="1">
    <citation type="submission" date="2024-03" db="EMBL/GenBank/DDBJ databases">
        <title>Natural products discovery in diverse microorganisms through a two-stage MS feature dereplication strategy.</title>
        <authorList>
            <person name="Zhang R."/>
        </authorList>
    </citation>
    <scope>NUCLEOTIDE SEQUENCE [LARGE SCALE GENOMIC DNA]</scope>
    <source>
        <strain evidence="8 9">18930</strain>
    </source>
</reference>
<keyword evidence="5" id="KW-0676">Redox-active center</keyword>
<evidence type="ECO:0000256" key="3">
    <source>
        <dbReference type="ARBA" id="ARBA00023002"/>
    </source>
</evidence>
<gene>
    <name evidence="8" type="ORF">WDS16_16585</name>
</gene>
<dbReference type="Gene3D" id="3.40.30.10">
    <property type="entry name" value="Glutaredoxin"/>
    <property type="match status" value="1"/>
</dbReference>
<dbReference type="InterPro" id="IPR013766">
    <property type="entry name" value="Thioredoxin_domain"/>
</dbReference>
<keyword evidence="4" id="KW-1015">Disulfide bond</keyword>
<dbReference type="PANTHER" id="PTHR13887">
    <property type="entry name" value="GLUTATHIONE S-TRANSFERASE KAPPA"/>
    <property type="match status" value="1"/>
</dbReference>
<evidence type="ECO:0000256" key="1">
    <source>
        <dbReference type="ARBA" id="ARBA00005791"/>
    </source>
</evidence>
<sequence>MSNNSKKKAQAAAAALQGKKDKQRRTLIQVAVAVVLIALVAAIGFSIARSNSEDTTAVPAATPSSVTQDGAIRIGDPNASVVVTVVEDFQCPACKQFEAISGDTLSELVADNTIAVDYKPIAILDRMSSTNYSTRAANASLCVADADISAWPAWHKAMFEQQPTEGGAGLSDDDLLGLIQLAGIDSPDVTSCITDGAYTDYVASQTQSVLDGGVTGTPTVTVNGETVSNPTPDGLRAAIAAAQ</sequence>
<evidence type="ECO:0000259" key="7">
    <source>
        <dbReference type="PROSITE" id="PS51352"/>
    </source>
</evidence>
<dbReference type="EMBL" id="CP147846">
    <property type="protein sequence ID" value="WXG66884.1"/>
    <property type="molecule type" value="Genomic_DNA"/>
</dbReference>
<evidence type="ECO:0000256" key="6">
    <source>
        <dbReference type="SAM" id="Phobius"/>
    </source>
</evidence>
<evidence type="ECO:0000313" key="9">
    <source>
        <dbReference type="Proteomes" id="UP001432000"/>
    </source>
</evidence>
<dbReference type="RefSeq" id="WP_338886322.1">
    <property type="nucleotide sequence ID" value="NZ_CP147846.1"/>
</dbReference>
<organism evidence="8 9">
    <name type="scientific">Rhodococcus sovatensis</name>
    <dbReference type="NCBI Taxonomy" id="1805840"/>
    <lineage>
        <taxon>Bacteria</taxon>
        <taxon>Bacillati</taxon>
        <taxon>Actinomycetota</taxon>
        <taxon>Actinomycetes</taxon>
        <taxon>Mycobacteriales</taxon>
        <taxon>Nocardiaceae</taxon>
        <taxon>Rhodococcus</taxon>
    </lineage>
</organism>
<comment type="similarity">
    <text evidence="1">Belongs to the thioredoxin family. DsbA subfamily.</text>
</comment>
<feature type="transmembrane region" description="Helical" evidence="6">
    <location>
        <begin position="27"/>
        <end position="48"/>
    </location>
</feature>
<name>A0ABZ2PDE9_9NOCA</name>
<evidence type="ECO:0000313" key="8">
    <source>
        <dbReference type="EMBL" id="WXG66884.1"/>
    </source>
</evidence>
<evidence type="ECO:0000256" key="5">
    <source>
        <dbReference type="ARBA" id="ARBA00023284"/>
    </source>
</evidence>
<dbReference type="SUPFAM" id="SSF52833">
    <property type="entry name" value="Thioredoxin-like"/>
    <property type="match status" value="1"/>
</dbReference>
<keyword evidence="6" id="KW-0472">Membrane</keyword>
<dbReference type="Pfam" id="PF13462">
    <property type="entry name" value="Thioredoxin_4"/>
    <property type="match status" value="1"/>
</dbReference>
<keyword evidence="9" id="KW-1185">Reference proteome</keyword>
<keyword evidence="6" id="KW-0812">Transmembrane</keyword>
<evidence type="ECO:0000256" key="4">
    <source>
        <dbReference type="ARBA" id="ARBA00023157"/>
    </source>
</evidence>
<evidence type="ECO:0000256" key="2">
    <source>
        <dbReference type="ARBA" id="ARBA00022729"/>
    </source>
</evidence>
<accession>A0ABZ2PDE9</accession>
<dbReference type="PANTHER" id="PTHR13887:SF14">
    <property type="entry name" value="DISULFIDE BOND FORMATION PROTEIN D"/>
    <property type="match status" value="1"/>
</dbReference>
<protein>
    <submittedName>
        <fullName evidence="8">Thioredoxin domain-containing protein</fullName>
    </submittedName>
</protein>
<keyword evidence="2" id="KW-0732">Signal</keyword>
<dbReference type="InterPro" id="IPR036249">
    <property type="entry name" value="Thioredoxin-like_sf"/>
</dbReference>
<dbReference type="InterPro" id="IPR012336">
    <property type="entry name" value="Thioredoxin-like_fold"/>
</dbReference>
<keyword evidence="3" id="KW-0560">Oxidoreductase</keyword>
<keyword evidence="6" id="KW-1133">Transmembrane helix</keyword>
<feature type="domain" description="Thioredoxin" evidence="7">
    <location>
        <begin position="52"/>
        <end position="243"/>
    </location>
</feature>
<proteinExistence type="inferred from homology"/>